<comment type="caution">
    <text evidence="1">The sequence shown here is derived from an EMBL/GenBank/DDBJ whole genome shotgun (WGS) entry which is preliminary data.</text>
</comment>
<dbReference type="Proteomes" id="UP001529510">
    <property type="component" value="Unassembled WGS sequence"/>
</dbReference>
<keyword evidence="2" id="KW-1185">Reference proteome</keyword>
<reference evidence="1 2" key="1">
    <citation type="submission" date="2024-05" db="EMBL/GenBank/DDBJ databases">
        <title>Genome sequencing and assembly of Indian major carp, Cirrhinus mrigala (Hamilton, 1822).</title>
        <authorList>
            <person name="Mohindra V."/>
            <person name="Chowdhury L.M."/>
            <person name="Lal K."/>
            <person name="Jena J.K."/>
        </authorList>
    </citation>
    <scope>NUCLEOTIDE SEQUENCE [LARGE SCALE GENOMIC DNA]</scope>
    <source>
        <strain evidence="1">CM1030</strain>
        <tissue evidence="1">Blood</tissue>
    </source>
</reference>
<name>A0ABD0PHW9_CIRMR</name>
<proteinExistence type="predicted"/>
<accession>A0ABD0PHW9</accession>
<evidence type="ECO:0000313" key="1">
    <source>
        <dbReference type="EMBL" id="KAL0173657.1"/>
    </source>
</evidence>
<feature type="non-terminal residue" evidence="1">
    <location>
        <position position="72"/>
    </location>
</feature>
<feature type="non-terminal residue" evidence="1">
    <location>
        <position position="1"/>
    </location>
</feature>
<dbReference type="AlphaFoldDB" id="A0ABD0PHW9"/>
<sequence>FPEVPDLTERARLMPTKIHAAKEAPAKATPVFHIAASGSSGGQVSPVPKLLTQLPLLWSKRILDKILSWPHL</sequence>
<gene>
    <name evidence="1" type="ORF">M9458_029625</name>
</gene>
<organism evidence="1 2">
    <name type="scientific">Cirrhinus mrigala</name>
    <name type="common">Mrigala</name>
    <dbReference type="NCBI Taxonomy" id="683832"/>
    <lineage>
        <taxon>Eukaryota</taxon>
        <taxon>Metazoa</taxon>
        <taxon>Chordata</taxon>
        <taxon>Craniata</taxon>
        <taxon>Vertebrata</taxon>
        <taxon>Euteleostomi</taxon>
        <taxon>Actinopterygii</taxon>
        <taxon>Neopterygii</taxon>
        <taxon>Teleostei</taxon>
        <taxon>Ostariophysi</taxon>
        <taxon>Cypriniformes</taxon>
        <taxon>Cyprinidae</taxon>
        <taxon>Labeoninae</taxon>
        <taxon>Labeonini</taxon>
        <taxon>Cirrhinus</taxon>
    </lineage>
</organism>
<evidence type="ECO:0000313" key="2">
    <source>
        <dbReference type="Proteomes" id="UP001529510"/>
    </source>
</evidence>
<protein>
    <submittedName>
        <fullName evidence="1">Uncharacterized protein</fullName>
    </submittedName>
</protein>
<dbReference type="EMBL" id="JAMKFB020000015">
    <property type="protein sequence ID" value="KAL0173657.1"/>
    <property type="molecule type" value="Genomic_DNA"/>
</dbReference>